<evidence type="ECO:0000313" key="13">
    <source>
        <dbReference type="EMBL" id="SFS81347.1"/>
    </source>
</evidence>
<dbReference type="SUPFAM" id="SSF47384">
    <property type="entry name" value="Homodimeric domain of signal transducing histidine kinase"/>
    <property type="match status" value="1"/>
</dbReference>
<dbReference type="CDD" id="cd06225">
    <property type="entry name" value="HAMP"/>
    <property type="match status" value="1"/>
</dbReference>
<reference evidence="14" key="1">
    <citation type="submission" date="2016-10" db="EMBL/GenBank/DDBJ databases">
        <authorList>
            <person name="Varghese N."/>
            <person name="Submissions S."/>
        </authorList>
    </citation>
    <scope>NUCLEOTIDE SEQUENCE [LARGE SCALE GENOMIC DNA]</scope>
    <source>
        <strain evidence="14">DSM 23422</strain>
    </source>
</reference>
<dbReference type="InterPro" id="IPR036890">
    <property type="entry name" value="HATPase_C_sf"/>
</dbReference>
<dbReference type="Pfam" id="PF00672">
    <property type="entry name" value="HAMP"/>
    <property type="match status" value="1"/>
</dbReference>
<dbReference type="CDD" id="cd00075">
    <property type="entry name" value="HATPase"/>
    <property type="match status" value="1"/>
</dbReference>
<accession>A0A1I6SWN8</accession>
<dbReference type="InterPro" id="IPR003661">
    <property type="entry name" value="HisK_dim/P_dom"/>
</dbReference>
<dbReference type="Pfam" id="PF02518">
    <property type="entry name" value="HATPase_c"/>
    <property type="match status" value="1"/>
</dbReference>
<evidence type="ECO:0000256" key="2">
    <source>
        <dbReference type="ARBA" id="ARBA00004370"/>
    </source>
</evidence>
<dbReference type="EC" id="2.7.13.3" evidence="3"/>
<dbReference type="Pfam" id="PF00512">
    <property type="entry name" value="HisKA"/>
    <property type="match status" value="1"/>
</dbReference>
<keyword evidence="9" id="KW-0902">Two-component regulatory system</keyword>
<evidence type="ECO:0000256" key="5">
    <source>
        <dbReference type="ARBA" id="ARBA00022679"/>
    </source>
</evidence>
<keyword evidence="4" id="KW-0597">Phosphoprotein</keyword>
<evidence type="ECO:0000256" key="3">
    <source>
        <dbReference type="ARBA" id="ARBA00012438"/>
    </source>
</evidence>
<feature type="domain" description="Histidine kinase" evidence="11">
    <location>
        <begin position="308"/>
        <end position="527"/>
    </location>
</feature>
<sequence>MLKPAMSLKLRLAIGAALLGLATILIALMLYLGLGEVGRRLDTALASETRMSRYAGLSTQAATFLVVATEAVQTGLPLTTRTERITPVADQISRTFVQLHDDVAQAVAAAETLGLDEQSRYGTQSLGLARMQALLDRTLKGLETDTTDASHLRAYIDGFASGFDPLLGQAINTEVMFRNTILAGIDALRQRLALFAVLIAAAAVVLVAAFYFGLIRPQFRRLDQLRAAAQQIGAGDFAVALPVTRQDEIGLLAAETNRMAAALHDRQQQVAAEGARLNETIADRTEALRAANAALEEIDSNRRRFFADVSHELRTPLTVMLMEAQIGKKGPDDTHTAFSTIENQARRLNRRIDDLLRLARSDTGQLALEPQPVNLPELVAEVQTEIQAEIDNAGMTLEVAEMPDIALRTDPNWIRQVTVSLIRNAIRYARDGVTVRLAPEITPTMAGLSVTDNGPGIDPQDQSRVFDRFVQGSSKTGKQGFGVGLALARWVITEQAGEISLTSPLPRSDALGPAAGTKISVRLPIAKD</sequence>
<dbReference type="PROSITE" id="PS50109">
    <property type="entry name" value="HIS_KIN"/>
    <property type="match status" value="1"/>
</dbReference>
<evidence type="ECO:0000259" key="12">
    <source>
        <dbReference type="PROSITE" id="PS50885"/>
    </source>
</evidence>
<dbReference type="PANTHER" id="PTHR42878">
    <property type="entry name" value="TWO-COMPONENT HISTIDINE KINASE"/>
    <property type="match status" value="1"/>
</dbReference>
<dbReference type="CDD" id="cd00082">
    <property type="entry name" value="HisKA"/>
    <property type="match status" value="1"/>
</dbReference>
<dbReference type="SUPFAM" id="SSF55874">
    <property type="entry name" value="ATPase domain of HSP90 chaperone/DNA topoisomerase II/histidine kinase"/>
    <property type="match status" value="1"/>
</dbReference>
<gene>
    <name evidence="13" type="ORF">SAMN04488040_1908</name>
</gene>
<keyword evidence="10" id="KW-0812">Transmembrane</keyword>
<dbReference type="OrthoDB" id="9813151at2"/>
<dbReference type="SUPFAM" id="SSF158472">
    <property type="entry name" value="HAMP domain-like"/>
    <property type="match status" value="1"/>
</dbReference>
<feature type="transmembrane region" description="Helical" evidence="10">
    <location>
        <begin position="12"/>
        <end position="34"/>
    </location>
</feature>
<keyword evidence="10" id="KW-1133">Transmembrane helix</keyword>
<dbReference type="STRING" id="394264.SAMN04488040_1908"/>
<comment type="catalytic activity">
    <reaction evidence="1">
        <text>ATP + protein L-histidine = ADP + protein N-phospho-L-histidine.</text>
        <dbReference type="EC" id="2.7.13.3"/>
    </reaction>
</comment>
<evidence type="ECO:0000256" key="4">
    <source>
        <dbReference type="ARBA" id="ARBA00022553"/>
    </source>
</evidence>
<evidence type="ECO:0000256" key="10">
    <source>
        <dbReference type="SAM" id="Phobius"/>
    </source>
</evidence>
<dbReference type="Gene3D" id="3.30.565.10">
    <property type="entry name" value="Histidine kinase-like ATPase, C-terminal domain"/>
    <property type="match status" value="1"/>
</dbReference>
<feature type="transmembrane region" description="Helical" evidence="10">
    <location>
        <begin position="192"/>
        <end position="214"/>
    </location>
</feature>
<evidence type="ECO:0000256" key="7">
    <source>
        <dbReference type="ARBA" id="ARBA00022777"/>
    </source>
</evidence>
<dbReference type="SMART" id="SM00304">
    <property type="entry name" value="HAMP"/>
    <property type="match status" value="1"/>
</dbReference>
<dbReference type="InterPro" id="IPR004358">
    <property type="entry name" value="Sig_transdc_His_kin-like_C"/>
</dbReference>
<dbReference type="InterPro" id="IPR005467">
    <property type="entry name" value="His_kinase_dom"/>
</dbReference>
<dbReference type="PROSITE" id="PS50885">
    <property type="entry name" value="HAMP"/>
    <property type="match status" value="1"/>
</dbReference>
<keyword evidence="10" id="KW-0472">Membrane</keyword>
<evidence type="ECO:0000256" key="8">
    <source>
        <dbReference type="ARBA" id="ARBA00022840"/>
    </source>
</evidence>
<dbReference type="SMART" id="SM00388">
    <property type="entry name" value="HisKA"/>
    <property type="match status" value="1"/>
</dbReference>
<evidence type="ECO:0000259" key="11">
    <source>
        <dbReference type="PROSITE" id="PS50109"/>
    </source>
</evidence>
<dbReference type="InterPro" id="IPR003660">
    <property type="entry name" value="HAMP_dom"/>
</dbReference>
<dbReference type="GO" id="GO:0030295">
    <property type="term" value="F:protein kinase activator activity"/>
    <property type="evidence" value="ECO:0007669"/>
    <property type="project" value="TreeGrafter"/>
</dbReference>
<dbReference type="InterPro" id="IPR036097">
    <property type="entry name" value="HisK_dim/P_sf"/>
</dbReference>
<keyword evidence="6" id="KW-0547">Nucleotide-binding</keyword>
<keyword evidence="5" id="KW-0808">Transferase</keyword>
<evidence type="ECO:0000256" key="9">
    <source>
        <dbReference type="ARBA" id="ARBA00023012"/>
    </source>
</evidence>
<dbReference type="EMBL" id="FPAJ01000003">
    <property type="protein sequence ID" value="SFS81347.1"/>
    <property type="molecule type" value="Genomic_DNA"/>
</dbReference>
<dbReference type="GO" id="GO:0000155">
    <property type="term" value="F:phosphorelay sensor kinase activity"/>
    <property type="evidence" value="ECO:0007669"/>
    <property type="project" value="InterPro"/>
</dbReference>
<comment type="subcellular location">
    <subcellularLocation>
        <location evidence="2">Membrane</location>
    </subcellularLocation>
</comment>
<keyword evidence="14" id="KW-1185">Reference proteome</keyword>
<evidence type="ECO:0000256" key="6">
    <source>
        <dbReference type="ARBA" id="ARBA00022741"/>
    </source>
</evidence>
<evidence type="ECO:0000313" key="14">
    <source>
        <dbReference type="Proteomes" id="UP000199239"/>
    </source>
</evidence>
<dbReference type="GO" id="GO:0016020">
    <property type="term" value="C:membrane"/>
    <property type="evidence" value="ECO:0007669"/>
    <property type="project" value="UniProtKB-SubCell"/>
</dbReference>
<dbReference type="InterPro" id="IPR050351">
    <property type="entry name" value="BphY/WalK/GraS-like"/>
</dbReference>
<organism evidence="13 14">
    <name type="scientific">Sulfitobacter marinus</name>
    <dbReference type="NCBI Taxonomy" id="394264"/>
    <lineage>
        <taxon>Bacteria</taxon>
        <taxon>Pseudomonadati</taxon>
        <taxon>Pseudomonadota</taxon>
        <taxon>Alphaproteobacteria</taxon>
        <taxon>Rhodobacterales</taxon>
        <taxon>Roseobacteraceae</taxon>
        <taxon>Sulfitobacter</taxon>
    </lineage>
</organism>
<dbReference type="PANTHER" id="PTHR42878:SF7">
    <property type="entry name" value="SENSOR HISTIDINE KINASE GLRK"/>
    <property type="match status" value="1"/>
</dbReference>
<dbReference type="RefSeq" id="WP_093916143.1">
    <property type="nucleotide sequence ID" value="NZ_FPAJ01000003.1"/>
</dbReference>
<dbReference type="PRINTS" id="PR00344">
    <property type="entry name" value="BCTRLSENSOR"/>
</dbReference>
<name>A0A1I6SWN8_9RHOB</name>
<keyword evidence="8" id="KW-0067">ATP-binding</keyword>
<protein>
    <recommendedName>
        <fullName evidence="3">histidine kinase</fullName>
        <ecNumber evidence="3">2.7.13.3</ecNumber>
    </recommendedName>
</protein>
<dbReference type="Proteomes" id="UP000199239">
    <property type="component" value="Unassembled WGS sequence"/>
</dbReference>
<dbReference type="AlphaFoldDB" id="A0A1I6SWN8"/>
<evidence type="ECO:0000256" key="1">
    <source>
        <dbReference type="ARBA" id="ARBA00000085"/>
    </source>
</evidence>
<dbReference type="Gene3D" id="6.10.340.10">
    <property type="match status" value="1"/>
</dbReference>
<dbReference type="GO" id="GO:0000156">
    <property type="term" value="F:phosphorelay response regulator activity"/>
    <property type="evidence" value="ECO:0007669"/>
    <property type="project" value="TreeGrafter"/>
</dbReference>
<dbReference type="InterPro" id="IPR003594">
    <property type="entry name" value="HATPase_dom"/>
</dbReference>
<dbReference type="GO" id="GO:0005524">
    <property type="term" value="F:ATP binding"/>
    <property type="evidence" value="ECO:0007669"/>
    <property type="project" value="UniProtKB-KW"/>
</dbReference>
<feature type="domain" description="HAMP" evidence="12">
    <location>
        <begin position="216"/>
        <end position="268"/>
    </location>
</feature>
<dbReference type="Gene3D" id="1.10.287.130">
    <property type="match status" value="1"/>
</dbReference>
<dbReference type="GO" id="GO:0007234">
    <property type="term" value="P:osmosensory signaling via phosphorelay pathway"/>
    <property type="evidence" value="ECO:0007669"/>
    <property type="project" value="TreeGrafter"/>
</dbReference>
<proteinExistence type="predicted"/>
<dbReference type="SMART" id="SM00387">
    <property type="entry name" value="HATPase_c"/>
    <property type="match status" value="1"/>
</dbReference>
<keyword evidence="7" id="KW-0418">Kinase</keyword>